<dbReference type="PRINTS" id="PR00344">
    <property type="entry name" value="BCTRLSENSOR"/>
</dbReference>
<dbReference type="InterPro" id="IPR003661">
    <property type="entry name" value="HisK_dim/P_dom"/>
</dbReference>
<protein>
    <recommendedName>
        <fullName evidence="3">histidine kinase</fullName>
        <ecNumber evidence="3">2.7.13.3</ecNumber>
    </recommendedName>
</protein>
<feature type="transmembrane region" description="Helical" evidence="11">
    <location>
        <begin position="42"/>
        <end position="62"/>
    </location>
</feature>
<keyword evidence="7 11" id="KW-0812">Transmembrane</keyword>
<accession>A0AA45C512</accession>
<evidence type="ECO:0000313" key="13">
    <source>
        <dbReference type="EMBL" id="PWJ87889.1"/>
    </source>
</evidence>
<dbReference type="InterPro" id="IPR050351">
    <property type="entry name" value="BphY/WalK/GraS-like"/>
</dbReference>
<dbReference type="InterPro" id="IPR003594">
    <property type="entry name" value="HATPase_dom"/>
</dbReference>
<keyword evidence="4" id="KW-1003">Cell membrane</keyword>
<evidence type="ECO:0000256" key="7">
    <source>
        <dbReference type="ARBA" id="ARBA00022692"/>
    </source>
</evidence>
<dbReference type="Proteomes" id="UP000245921">
    <property type="component" value="Unassembled WGS sequence"/>
</dbReference>
<evidence type="ECO:0000259" key="12">
    <source>
        <dbReference type="PROSITE" id="PS50109"/>
    </source>
</evidence>
<comment type="subcellular location">
    <subcellularLocation>
        <location evidence="2">Cell membrane</location>
        <topology evidence="2">Multi-pass membrane protein</topology>
    </subcellularLocation>
</comment>
<dbReference type="CDD" id="cd00082">
    <property type="entry name" value="HisKA"/>
    <property type="match status" value="1"/>
</dbReference>
<gene>
    <name evidence="13" type="ORF">C7380_12119</name>
</gene>
<dbReference type="GO" id="GO:0000155">
    <property type="term" value="F:phosphorelay sensor kinase activity"/>
    <property type="evidence" value="ECO:0007669"/>
    <property type="project" value="InterPro"/>
</dbReference>
<evidence type="ECO:0000256" key="11">
    <source>
        <dbReference type="SAM" id="Phobius"/>
    </source>
</evidence>
<dbReference type="InterPro" id="IPR005467">
    <property type="entry name" value="His_kinase_dom"/>
</dbReference>
<dbReference type="SMART" id="SM00387">
    <property type="entry name" value="HATPase_c"/>
    <property type="match status" value="1"/>
</dbReference>
<evidence type="ECO:0000256" key="4">
    <source>
        <dbReference type="ARBA" id="ARBA00022475"/>
    </source>
</evidence>
<dbReference type="InterPro" id="IPR004358">
    <property type="entry name" value="Sig_transdc_His_kin-like_C"/>
</dbReference>
<dbReference type="EMBL" id="QGGI01000021">
    <property type="protein sequence ID" value="PWJ87889.1"/>
    <property type="molecule type" value="Genomic_DNA"/>
</dbReference>
<reference evidence="13 14" key="1">
    <citation type="submission" date="2018-05" db="EMBL/GenBank/DDBJ databases">
        <title>Genomic Encyclopedia of Type Strains, Phase IV (KMG-IV): sequencing the most valuable type-strain genomes for metagenomic binning, comparative biology and taxonomic classification.</title>
        <authorList>
            <person name="Goeker M."/>
        </authorList>
    </citation>
    <scope>NUCLEOTIDE SEQUENCE [LARGE SCALE GENOMIC DNA]</scope>
    <source>
        <strain evidence="13 14">DSM 24906</strain>
    </source>
</reference>
<evidence type="ECO:0000256" key="6">
    <source>
        <dbReference type="ARBA" id="ARBA00022679"/>
    </source>
</evidence>
<dbReference type="EC" id="2.7.13.3" evidence="3"/>
<sequence length="338" mass="40041">MNFEEYLKDKKLFLTFFVVLMIIINLIMLLDPNSRIHSGNILYLDILSFILMIIYLLVEFSFKKRYFDMLKELDEYTGDIITALPEPQSNEEIIINDLISHLNYLNYLKYDALYKEKRDYDEFIATWVHEIKIPISIIKLTLENDVVNDKSKSIFEEIERIENYIEQVLYYSKSDDFSKDYFISDVNIEKIIKDIIKKNAKTFISKKISVDISNLDYDVKTDKKWLDFVLNQIVSNSLKYTDKNGSIKFYSLNSEFEKILIIEDDGVGIKKEDIKRIFDRGFTGYNGRNYSKSTGMGLYLSKKLLNKLGHKITVESKFGNYTKIMIHFPRLNDYYNFK</sequence>
<dbReference type="GO" id="GO:0004721">
    <property type="term" value="F:phosphoprotein phosphatase activity"/>
    <property type="evidence" value="ECO:0007669"/>
    <property type="project" value="TreeGrafter"/>
</dbReference>
<dbReference type="InterPro" id="IPR036097">
    <property type="entry name" value="HisK_dim/P_sf"/>
</dbReference>
<feature type="domain" description="Histidine kinase" evidence="12">
    <location>
        <begin position="126"/>
        <end position="332"/>
    </location>
</feature>
<dbReference type="GO" id="GO:0005886">
    <property type="term" value="C:plasma membrane"/>
    <property type="evidence" value="ECO:0007669"/>
    <property type="project" value="UniProtKB-SubCell"/>
</dbReference>
<keyword evidence="10 11" id="KW-0472">Membrane</keyword>
<evidence type="ECO:0000256" key="1">
    <source>
        <dbReference type="ARBA" id="ARBA00000085"/>
    </source>
</evidence>
<dbReference type="Pfam" id="PF00512">
    <property type="entry name" value="HisKA"/>
    <property type="match status" value="1"/>
</dbReference>
<evidence type="ECO:0000256" key="3">
    <source>
        <dbReference type="ARBA" id="ARBA00012438"/>
    </source>
</evidence>
<proteinExistence type="predicted"/>
<dbReference type="SMART" id="SM00388">
    <property type="entry name" value="HisKA"/>
    <property type="match status" value="1"/>
</dbReference>
<dbReference type="Gene3D" id="3.30.565.10">
    <property type="entry name" value="Histidine kinase-like ATPase, C-terminal domain"/>
    <property type="match status" value="1"/>
</dbReference>
<comment type="catalytic activity">
    <reaction evidence="1">
        <text>ATP + protein L-histidine = ADP + protein N-phospho-L-histidine.</text>
        <dbReference type="EC" id="2.7.13.3"/>
    </reaction>
</comment>
<evidence type="ECO:0000256" key="10">
    <source>
        <dbReference type="ARBA" id="ARBA00023136"/>
    </source>
</evidence>
<evidence type="ECO:0000256" key="2">
    <source>
        <dbReference type="ARBA" id="ARBA00004651"/>
    </source>
</evidence>
<keyword evidence="8" id="KW-0418">Kinase</keyword>
<feature type="transmembrane region" description="Helical" evidence="11">
    <location>
        <begin position="12"/>
        <end position="30"/>
    </location>
</feature>
<name>A0AA45C512_9BACT</name>
<keyword evidence="9 11" id="KW-1133">Transmembrane helix</keyword>
<evidence type="ECO:0000256" key="5">
    <source>
        <dbReference type="ARBA" id="ARBA00022553"/>
    </source>
</evidence>
<evidence type="ECO:0000313" key="14">
    <source>
        <dbReference type="Proteomes" id="UP000245921"/>
    </source>
</evidence>
<dbReference type="RefSeq" id="WP_109606095.1">
    <property type="nucleotide sequence ID" value="NZ_QGGI01000021.1"/>
</dbReference>
<keyword evidence="5" id="KW-0597">Phosphoprotein</keyword>
<keyword evidence="6" id="KW-0808">Transferase</keyword>
<evidence type="ECO:0000256" key="8">
    <source>
        <dbReference type="ARBA" id="ARBA00022777"/>
    </source>
</evidence>
<dbReference type="SUPFAM" id="SSF47384">
    <property type="entry name" value="Homodimeric domain of signal transducing histidine kinase"/>
    <property type="match status" value="1"/>
</dbReference>
<dbReference type="GO" id="GO:0016036">
    <property type="term" value="P:cellular response to phosphate starvation"/>
    <property type="evidence" value="ECO:0007669"/>
    <property type="project" value="TreeGrafter"/>
</dbReference>
<dbReference type="InterPro" id="IPR036890">
    <property type="entry name" value="HATPase_C_sf"/>
</dbReference>
<dbReference type="SUPFAM" id="SSF55874">
    <property type="entry name" value="ATPase domain of HSP90 chaperone/DNA topoisomerase II/histidine kinase"/>
    <property type="match status" value="1"/>
</dbReference>
<dbReference type="Pfam" id="PF02518">
    <property type="entry name" value="HATPase_c"/>
    <property type="match status" value="1"/>
</dbReference>
<keyword evidence="14" id="KW-1185">Reference proteome</keyword>
<dbReference type="PANTHER" id="PTHR45453:SF2">
    <property type="entry name" value="HISTIDINE KINASE"/>
    <property type="match status" value="1"/>
</dbReference>
<organism evidence="13 14">
    <name type="scientific">Oceanotoga teriensis</name>
    <dbReference type="NCBI Taxonomy" id="515440"/>
    <lineage>
        <taxon>Bacteria</taxon>
        <taxon>Thermotogati</taxon>
        <taxon>Thermotogota</taxon>
        <taxon>Thermotogae</taxon>
        <taxon>Petrotogales</taxon>
        <taxon>Petrotogaceae</taxon>
        <taxon>Oceanotoga</taxon>
    </lineage>
</organism>
<evidence type="ECO:0000256" key="9">
    <source>
        <dbReference type="ARBA" id="ARBA00022989"/>
    </source>
</evidence>
<dbReference type="AlphaFoldDB" id="A0AA45C512"/>
<comment type="caution">
    <text evidence="13">The sequence shown here is derived from an EMBL/GenBank/DDBJ whole genome shotgun (WGS) entry which is preliminary data.</text>
</comment>
<dbReference type="PROSITE" id="PS50109">
    <property type="entry name" value="HIS_KIN"/>
    <property type="match status" value="1"/>
</dbReference>
<dbReference type="PANTHER" id="PTHR45453">
    <property type="entry name" value="PHOSPHATE REGULON SENSOR PROTEIN PHOR"/>
    <property type="match status" value="1"/>
</dbReference>